<evidence type="ECO:0000313" key="2">
    <source>
        <dbReference type="Proteomes" id="UP000037432"/>
    </source>
</evidence>
<sequence>MSDYYAEAIVTSPEGYDSKEVWFKAEDVPPGKAVSDDYSIGSGYDLTEWQIQFTKIDRTSNEEGQTSDDSAGYSLTIVEKQVSGEPQVTLDWEVTNNADGTVSPEPSGYLVKYEIAGTDDSGARKVLKKDTLTTKGLAPGTDLQSGETQKGSVSIEKLAQGTNFTVSETGEVQGLSVIATDVDRIRYVQQ</sequence>
<dbReference type="Proteomes" id="UP000037432">
    <property type="component" value="Unassembled WGS sequence"/>
</dbReference>
<gene>
    <name evidence="1" type="ORF">ACM01_03900</name>
</gene>
<evidence type="ECO:0000313" key="1">
    <source>
        <dbReference type="EMBL" id="KMS76965.1"/>
    </source>
</evidence>
<organism evidence="1 2">
    <name type="scientific">Streptomyces viridochromogenes</name>
    <dbReference type="NCBI Taxonomy" id="1938"/>
    <lineage>
        <taxon>Bacteria</taxon>
        <taxon>Bacillati</taxon>
        <taxon>Actinomycetota</taxon>
        <taxon>Actinomycetes</taxon>
        <taxon>Kitasatosporales</taxon>
        <taxon>Streptomycetaceae</taxon>
        <taxon>Streptomyces</taxon>
    </lineage>
</organism>
<protein>
    <submittedName>
        <fullName evidence="1">Uncharacterized protein</fullName>
    </submittedName>
</protein>
<comment type="caution">
    <text evidence="1">The sequence shown here is derived from an EMBL/GenBank/DDBJ whole genome shotgun (WGS) entry which is preliminary data.</text>
</comment>
<reference evidence="1 2" key="1">
    <citation type="submission" date="2015-06" db="EMBL/GenBank/DDBJ databases">
        <authorList>
            <person name="Ju K.-S."/>
            <person name="Doroghazi J.R."/>
            <person name="Metcalf W.W."/>
        </authorList>
    </citation>
    <scope>NUCLEOTIDE SEQUENCE [LARGE SCALE GENOMIC DNA]</scope>
    <source>
        <strain evidence="1 2">NRRL 3414</strain>
    </source>
</reference>
<accession>A0A0J8CG42</accession>
<dbReference type="PATRIC" id="fig|1938.3.peg.406"/>
<proteinExistence type="predicted"/>
<name>A0A0J8CG42_STRVR</name>
<dbReference type="AlphaFoldDB" id="A0A0J8CG42"/>
<dbReference type="EMBL" id="LFNT01000002">
    <property type="protein sequence ID" value="KMS76965.1"/>
    <property type="molecule type" value="Genomic_DNA"/>
</dbReference>